<name>A0A6P7G512_DIAVI</name>
<dbReference type="Pfam" id="PF14945">
    <property type="entry name" value="LLC1"/>
    <property type="match status" value="1"/>
</dbReference>
<gene>
    <name evidence="1" type="primary">LOC114333798</name>
</gene>
<evidence type="ECO:0000313" key="1">
    <source>
        <dbReference type="RefSeq" id="XP_028139605.1"/>
    </source>
</evidence>
<accession>A0A6P7G512</accession>
<proteinExistence type="predicted"/>
<dbReference type="RefSeq" id="XP_028139605.1">
    <property type="nucleotide sequence ID" value="XM_028283804.1"/>
</dbReference>
<sequence length="131" mass="15243">MAATSQYTDYVIQTNILKSLEVLEDKARKEWHDKWGFYLDFPKIILEEASKLGYSEEQYRKITRRGKNMKMNYLEDVIISAEATDAVPTTSSAFVGWRGNQKYSLEKFGPLYVSPKHTLPYEPPYYCIKLG</sequence>
<reference evidence="1" key="1">
    <citation type="submission" date="2025-08" db="UniProtKB">
        <authorList>
            <consortium name="RefSeq"/>
        </authorList>
    </citation>
    <scope>IDENTIFICATION</scope>
    <source>
        <tissue evidence="1">Whole insect</tissue>
    </source>
</reference>
<dbReference type="KEGG" id="dvv:114333798"/>
<dbReference type="AlphaFoldDB" id="A0A6P7G512"/>
<dbReference type="InterPro" id="IPR020339">
    <property type="entry name" value="C20orf85-like"/>
</dbReference>
<dbReference type="InParanoid" id="A0A6P7G512"/>
<protein>
    <submittedName>
        <fullName evidence="1">Uncharacterized protein LOC114333798 isoform X1</fullName>
    </submittedName>
</protein>
<dbReference type="OrthoDB" id="10031946at2759"/>
<organism evidence="1">
    <name type="scientific">Diabrotica virgifera virgifera</name>
    <name type="common">western corn rootworm</name>
    <dbReference type="NCBI Taxonomy" id="50390"/>
    <lineage>
        <taxon>Eukaryota</taxon>
        <taxon>Metazoa</taxon>
        <taxon>Ecdysozoa</taxon>
        <taxon>Arthropoda</taxon>
        <taxon>Hexapoda</taxon>
        <taxon>Insecta</taxon>
        <taxon>Pterygota</taxon>
        <taxon>Neoptera</taxon>
        <taxon>Endopterygota</taxon>
        <taxon>Coleoptera</taxon>
        <taxon>Polyphaga</taxon>
        <taxon>Cucujiformia</taxon>
        <taxon>Chrysomeloidea</taxon>
        <taxon>Chrysomelidae</taxon>
        <taxon>Galerucinae</taxon>
        <taxon>Diabroticina</taxon>
        <taxon>Diabroticites</taxon>
        <taxon>Diabrotica</taxon>
    </lineage>
</organism>